<dbReference type="Pfam" id="PF04855">
    <property type="entry name" value="SNF5"/>
    <property type="match status" value="1"/>
</dbReference>
<reference evidence="2" key="1">
    <citation type="submission" date="2021-01" db="EMBL/GenBank/DDBJ databases">
        <authorList>
            <consortium name="Genoscope - CEA"/>
            <person name="William W."/>
        </authorList>
    </citation>
    <scope>NUCLEOTIDE SEQUENCE</scope>
</reference>
<evidence type="ECO:0000313" key="2">
    <source>
        <dbReference type="EMBL" id="CAD8111570.1"/>
    </source>
</evidence>
<feature type="region of interest" description="Disordered" evidence="1">
    <location>
        <begin position="257"/>
        <end position="351"/>
    </location>
</feature>
<dbReference type="EMBL" id="CAJJDM010000152">
    <property type="protein sequence ID" value="CAD8111570.1"/>
    <property type="molecule type" value="Genomic_DNA"/>
</dbReference>
<gene>
    <name evidence="2" type="ORF">PPRIM_AZ9-3.1.T1480044</name>
</gene>
<organism evidence="2 3">
    <name type="scientific">Paramecium primaurelia</name>
    <dbReference type="NCBI Taxonomy" id="5886"/>
    <lineage>
        <taxon>Eukaryota</taxon>
        <taxon>Sar</taxon>
        <taxon>Alveolata</taxon>
        <taxon>Ciliophora</taxon>
        <taxon>Intramacronucleata</taxon>
        <taxon>Oligohymenophorea</taxon>
        <taxon>Peniculida</taxon>
        <taxon>Parameciidae</taxon>
        <taxon>Paramecium</taxon>
    </lineage>
</organism>
<dbReference type="Proteomes" id="UP000688137">
    <property type="component" value="Unassembled WGS sequence"/>
</dbReference>
<evidence type="ECO:0000256" key="1">
    <source>
        <dbReference type="SAM" id="MobiDB-lite"/>
    </source>
</evidence>
<dbReference type="GO" id="GO:0000228">
    <property type="term" value="C:nuclear chromosome"/>
    <property type="evidence" value="ECO:0007669"/>
    <property type="project" value="InterPro"/>
</dbReference>
<feature type="compositionally biased region" description="Low complexity" evidence="1">
    <location>
        <begin position="314"/>
        <end position="330"/>
    </location>
</feature>
<accession>A0A8S1QB43</accession>
<comment type="caution">
    <text evidence="2">The sequence shown here is derived from an EMBL/GenBank/DDBJ whole genome shotgun (WGS) entry which is preliminary data.</text>
</comment>
<proteinExistence type="predicted"/>
<dbReference type="InterPro" id="IPR006939">
    <property type="entry name" value="SNF5"/>
</dbReference>
<evidence type="ECO:0000313" key="3">
    <source>
        <dbReference type="Proteomes" id="UP000688137"/>
    </source>
</evidence>
<keyword evidence="3" id="KW-1185">Reference proteome</keyword>
<name>A0A8S1QB43_PARPR</name>
<protein>
    <submittedName>
        <fullName evidence="2">Uncharacterized protein</fullName>
    </submittedName>
</protein>
<feature type="compositionally biased region" description="Acidic residues" evidence="1">
    <location>
        <begin position="269"/>
        <end position="309"/>
    </location>
</feature>
<dbReference type="AlphaFoldDB" id="A0A8S1QB43"/>
<dbReference type="OMA" id="FQIMEYI"/>
<dbReference type="GO" id="GO:0006338">
    <property type="term" value="P:chromatin remodeling"/>
    <property type="evidence" value="ECO:0007669"/>
    <property type="project" value="InterPro"/>
</dbReference>
<sequence length="351" mass="41782">MDEYIEIIDQISAERAIQMLKSQKKPKFKINRVPEELRSIPIYLDIEYQNYIFRDQFHWNLNDYHISPQEFVEALVAKLGFGNSKQMHQQLLFQIMEYIEKHSVHMPEDLIQTQKKQLSEKKKNNQISQRASRTQITRLSYGQNKKCIYCEFLNVQSGLYCKKCRIPFIVLDNVNPTEPITKACFLFYEVVINRTISPIEPRRLIKEDFTSLYSLKNKLIDLSGEQDVIDEVFQEFMKNRDNLDQADFITSLKAPKAKQKKRQVKKGECEEEPEEESQQENQEQEDEEEEDEEDEDQEKNQDENQDDEEKSQQSEKQSFDSSSESSSPQQRISTRRRAKEEILRRSVRKRK</sequence>